<evidence type="ECO:0000256" key="3">
    <source>
        <dbReference type="PROSITE-ProRule" id="PRU10038"/>
    </source>
</evidence>
<dbReference type="GO" id="GO:0016787">
    <property type="term" value="F:hydrolase activity"/>
    <property type="evidence" value="ECO:0007669"/>
    <property type="project" value="UniProtKB-KW"/>
</dbReference>
<dbReference type="PROSITE" id="PS01174">
    <property type="entry name" value="LIPASE_GDXG_SER"/>
    <property type="match status" value="1"/>
</dbReference>
<feature type="domain" description="Alpha/beta hydrolase fold-3" evidence="4">
    <location>
        <begin position="111"/>
        <end position="317"/>
    </location>
</feature>
<gene>
    <name evidence="5" type="ORF">ACFFRE_04095</name>
</gene>
<dbReference type="Gene3D" id="3.40.50.1820">
    <property type="entry name" value="alpha/beta hydrolase"/>
    <property type="match status" value="1"/>
</dbReference>
<comment type="caution">
    <text evidence="5">The sequence shown here is derived from an EMBL/GenBank/DDBJ whole genome shotgun (WGS) entry which is preliminary data.</text>
</comment>
<keyword evidence="6" id="KW-1185">Reference proteome</keyword>
<proteinExistence type="inferred from homology"/>
<name>A0ABV6C0Y1_9ACTN</name>
<sequence length="348" mass="35489">MSAGPTSLPSAPLALAEEARTATRGRPGLLAPPGLGLGVPRGLLRGFMGLVGRWAFDPAVPFETQRRRLALAGRSLPRPRGLGVVREVVGGVPTERLWLTRRRAADPAATLVHFHGGGYCVGGPFVARAFVGHVLLGASRPVEALLPEYRLAPEAPFPAALEDALAVLDAVAEQGPVVVSGDSAGAGLALAATLARRDAGAPLPAAVILHCPWLDLGADLGVAGGGRRDEDPALVARDVVLSPAWLAACAEAYCGGRSPLDPAVSPLHADLRGLPPLLVQVAGDDLLHPDGRRLAVAAEQAGVPCQLSVAVGLWHDFGMQAGQLAAGTRAAKQAAAFLSGALMAPGTS</sequence>
<dbReference type="InterPro" id="IPR033140">
    <property type="entry name" value="Lipase_GDXG_put_SER_AS"/>
</dbReference>
<accession>A0ABV6C0Y1</accession>
<evidence type="ECO:0000259" key="4">
    <source>
        <dbReference type="Pfam" id="PF07859"/>
    </source>
</evidence>
<evidence type="ECO:0000256" key="2">
    <source>
        <dbReference type="ARBA" id="ARBA00022801"/>
    </source>
</evidence>
<dbReference type="Pfam" id="PF07859">
    <property type="entry name" value="Abhydrolase_3"/>
    <property type="match status" value="1"/>
</dbReference>
<keyword evidence="2 5" id="KW-0378">Hydrolase</keyword>
<organism evidence="5 6">
    <name type="scientific">Aciditerrimonas ferrireducens</name>
    <dbReference type="NCBI Taxonomy" id="667306"/>
    <lineage>
        <taxon>Bacteria</taxon>
        <taxon>Bacillati</taxon>
        <taxon>Actinomycetota</taxon>
        <taxon>Acidimicrobiia</taxon>
        <taxon>Acidimicrobiales</taxon>
        <taxon>Acidimicrobiaceae</taxon>
        <taxon>Aciditerrimonas</taxon>
    </lineage>
</organism>
<dbReference type="InterPro" id="IPR013094">
    <property type="entry name" value="AB_hydrolase_3"/>
</dbReference>
<evidence type="ECO:0000313" key="6">
    <source>
        <dbReference type="Proteomes" id="UP001589788"/>
    </source>
</evidence>
<protein>
    <submittedName>
        <fullName evidence="5">Alpha/beta hydrolase</fullName>
    </submittedName>
</protein>
<dbReference type="PANTHER" id="PTHR48081">
    <property type="entry name" value="AB HYDROLASE SUPERFAMILY PROTEIN C4A8.06C"/>
    <property type="match status" value="1"/>
</dbReference>
<dbReference type="RefSeq" id="WP_377788500.1">
    <property type="nucleotide sequence ID" value="NZ_JBHLYQ010000027.1"/>
</dbReference>
<dbReference type="Proteomes" id="UP001589788">
    <property type="component" value="Unassembled WGS sequence"/>
</dbReference>
<dbReference type="SUPFAM" id="SSF53474">
    <property type="entry name" value="alpha/beta-Hydrolases"/>
    <property type="match status" value="1"/>
</dbReference>
<dbReference type="EMBL" id="JBHLYQ010000027">
    <property type="protein sequence ID" value="MFC0081337.1"/>
    <property type="molecule type" value="Genomic_DNA"/>
</dbReference>
<dbReference type="InterPro" id="IPR050300">
    <property type="entry name" value="GDXG_lipolytic_enzyme"/>
</dbReference>
<reference evidence="5 6" key="1">
    <citation type="submission" date="2024-09" db="EMBL/GenBank/DDBJ databases">
        <authorList>
            <person name="Sun Q."/>
            <person name="Mori K."/>
        </authorList>
    </citation>
    <scope>NUCLEOTIDE SEQUENCE [LARGE SCALE GENOMIC DNA]</scope>
    <source>
        <strain evidence="5 6">JCM 15389</strain>
    </source>
</reference>
<dbReference type="InterPro" id="IPR029058">
    <property type="entry name" value="AB_hydrolase_fold"/>
</dbReference>
<evidence type="ECO:0000256" key="1">
    <source>
        <dbReference type="ARBA" id="ARBA00010515"/>
    </source>
</evidence>
<evidence type="ECO:0000313" key="5">
    <source>
        <dbReference type="EMBL" id="MFC0081337.1"/>
    </source>
</evidence>
<dbReference type="PANTHER" id="PTHR48081:SF30">
    <property type="entry name" value="ACETYL-HYDROLASE LIPR-RELATED"/>
    <property type="match status" value="1"/>
</dbReference>
<feature type="active site" evidence="3">
    <location>
        <position position="183"/>
    </location>
</feature>
<comment type="similarity">
    <text evidence="1">Belongs to the 'GDXG' lipolytic enzyme family.</text>
</comment>